<evidence type="ECO:0000256" key="17">
    <source>
        <dbReference type="PROSITE-ProRule" id="PRU00035"/>
    </source>
</evidence>
<keyword evidence="13" id="KW-0804">Transcription</keyword>
<keyword evidence="12" id="KW-0010">Activator</keyword>
<evidence type="ECO:0000256" key="5">
    <source>
        <dbReference type="ARBA" id="ARBA00022741"/>
    </source>
</evidence>
<keyword evidence="14" id="KW-0539">Nucleus</keyword>
<dbReference type="GO" id="GO:0003682">
    <property type="term" value="F:chromatin binding"/>
    <property type="evidence" value="ECO:0007669"/>
    <property type="project" value="TreeGrafter"/>
</dbReference>
<dbReference type="FunFam" id="1.20.920.10:FF:000021">
    <property type="entry name" value="ATPase family AAA domain-containing protein 2"/>
    <property type="match status" value="1"/>
</dbReference>
<dbReference type="PANTHER" id="PTHR23069:SF4">
    <property type="entry name" value="ATPASE FAMILY AAA DOMAIN-CONTAINING PROTEIN 2"/>
    <property type="match status" value="1"/>
</dbReference>
<keyword evidence="3" id="KW-1017">Isopeptide bond</keyword>
<dbReference type="FunFam" id="1.10.8.60:FF:000016">
    <property type="entry name" value="ATPase family AAA domain-containing protein 2B"/>
    <property type="match status" value="1"/>
</dbReference>
<keyword evidence="5" id="KW-0547">Nucleotide-binding</keyword>
<evidence type="ECO:0000256" key="16">
    <source>
        <dbReference type="ARBA" id="ARBA00071858"/>
    </source>
</evidence>
<dbReference type="PROSITE" id="PS00674">
    <property type="entry name" value="AAA"/>
    <property type="match status" value="1"/>
</dbReference>
<evidence type="ECO:0000256" key="14">
    <source>
        <dbReference type="ARBA" id="ARBA00023242"/>
    </source>
</evidence>
<dbReference type="PROSITE" id="PS00633">
    <property type="entry name" value="BROMODOMAIN_1"/>
    <property type="match status" value="1"/>
</dbReference>
<keyword evidence="4" id="KW-0597">Phosphoprotein</keyword>
<dbReference type="InterPro" id="IPR003960">
    <property type="entry name" value="ATPase_AAA_CS"/>
</dbReference>
<gene>
    <name evidence="20" type="primary">LOC108891256</name>
</gene>
<feature type="compositionally biased region" description="Basic residues" evidence="18">
    <location>
        <begin position="768"/>
        <end position="781"/>
    </location>
</feature>
<evidence type="ECO:0000256" key="7">
    <source>
        <dbReference type="ARBA" id="ARBA00022840"/>
    </source>
</evidence>
<dbReference type="InterPro" id="IPR045199">
    <property type="entry name" value="ATAD2-like"/>
</dbReference>
<protein>
    <recommendedName>
        <fullName evidence="16">ATPase family AAA domain-containing protein 2</fullName>
    </recommendedName>
</protein>
<keyword evidence="21" id="KW-1185">Reference proteome</keyword>
<feature type="domain" description="Bromo" evidence="19">
    <location>
        <begin position="632"/>
        <end position="694"/>
    </location>
</feature>
<evidence type="ECO:0000256" key="8">
    <source>
        <dbReference type="ARBA" id="ARBA00022843"/>
    </source>
</evidence>
<dbReference type="GeneTree" id="ENSGT00550000074694"/>
<evidence type="ECO:0000259" key="19">
    <source>
        <dbReference type="PROSITE" id="PS50014"/>
    </source>
</evidence>
<reference evidence="21" key="1">
    <citation type="submission" date="2015-09" db="EMBL/GenBank/DDBJ databases">
        <authorList>
            <person name="Sai Rama Sridatta P."/>
        </authorList>
    </citation>
    <scope>NUCLEOTIDE SEQUENCE [LARGE SCALE GENOMIC DNA]</scope>
</reference>
<keyword evidence="7" id="KW-0067">ATP-binding</keyword>
<dbReference type="GO" id="GO:0042393">
    <property type="term" value="F:histone binding"/>
    <property type="evidence" value="ECO:0007669"/>
    <property type="project" value="TreeGrafter"/>
</dbReference>
<dbReference type="Gene3D" id="1.20.920.10">
    <property type="entry name" value="Bromodomain-like"/>
    <property type="match status" value="1"/>
</dbReference>
<keyword evidence="8" id="KW-0832">Ubl conjugation</keyword>
<dbReference type="PROSITE" id="PS50014">
    <property type="entry name" value="BROMODOMAIN_2"/>
    <property type="match status" value="1"/>
</dbReference>
<dbReference type="Pfam" id="PF00004">
    <property type="entry name" value="AAA"/>
    <property type="match status" value="2"/>
</dbReference>
<evidence type="ECO:0000256" key="10">
    <source>
        <dbReference type="ARBA" id="ARBA00023054"/>
    </source>
</evidence>
<evidence type="ECO:0000313" key="20">
    <source>
        <dbReference type="Ensembl" id="ENSLCAP00010043754.1"/>
    </source>
</evidence>
<dbReference type="InterPro" id="IPR018359">
    <property type="entry name" value="Bromodomain_CS"/>
</dbReference>
<dbReference type="GO" id="GO:0005524">
    <property type="term" value="F:ATP binding"/>
    <property type="evidence" value="ECO:0007669"/>
    <property type="project" value="UniProtKB-KW"/>
</dbReference>
<keyword evidence="11 17" id="KW-0103">Bromodomain</keyword>
<dbReference type="GO" id="GO:0006337">
    <property type="term" value="P:nucleosome disassembly"/>
    <property type="evidence" value="ECO:0007669"/>
    <property type="project" value="TreeGrafter"/>
</dbReference>
<dbReference type="AlphaFoldDB" id="A0A4W6F089"/>
<dbReference type="GO" id="GO:0016887">
    <property type="term" value="F:ATP hydrolysis activity"/>
    <property type="evidence" value="ECO:0007669"/>
    <property type="project" value="InterPro"/>
</dbReference>
<comment type="similarity">
    <text evidence="2">Belongs to the AAA ATPase family.</text>
</comment>
<dbReference type="SMART" id="SM00382">
    <property type="entry name" value="AAA"/>
    <property type="match status" value="1"/>
</dbReference>
<evidence type="ECO:0000256" key="6">
    <source>
        <dbReference type="ARBA" id="ARBA00022801"/>
    </source>
</evidence>
<evidence type="ECO:0000256" key="3">
    <source>
        <dbReference type="ARBA" id="ARBA00022499"/>
    </source>
</evidence>
<dbReference type="InterPro" id="IPR036427">
    <property type="entry name" value="Bromodomain-like_sf"/>
</dbReference>
<dbReference type="InterPro" id="IPR001487">
    <property type="entry name" value="Bromodomain"/>
</dbReference>
<feature type="region of interest" description="Disordered" evidence="18">
    <location>
        <begin position="1"/>
        <end position="41"/>
    </location>
</feature>
<dbReference type="Pfam" id="PF00439">
    <property type="entry name" value="Bromodomain"/>
    <property type="match status" value="1"/>
</dbReference>
<evidence type="ECO:0000256" key="2">
    <source>
        <dbReference type="ARBA" id="ARBA00006914"/>
    </source>
</evidence>
<evidence type="ECO:0000256" key="1">
    <source>
        <dbReference type="ARBA" id="ARBA00004123"/>
    </source>
</evidence>
<reference evidence="20" key="3">
    <citation type="submission" date="2025-09" db="UniProtKB">
        <authorList>
            <consortium name="Ensembl"/>
        </authorList>
    </citation>
    <scope>IDENTIFICATION</scope>
</reference>
<dbReference type="Proteomes" id="UP000314980">
    <property type="component" value="Unassembled WGS sequence"/>
</dbReference>
<sequence>FISSCRATKSVWSNQSDEDSDDEEPNSEKASGSCRPLGLRTDDLLGTRRDKMNAGAGLADIDPMAIDQSVGFDSVGGLSGHISALKEMVVFPLLYPEVFDNFKIQPPRGCLFYGPPGTGKTLVARALANECSHGNRKVSFFMRKGADCLSKWVGESERQLRLLFEQAYQMRPSIIFFDEIDGLAPVRSSRQDQIHSSIVSTLLALMDGLDSRGEVVVIGATNRLDSIDPALRRPGRFDREFLFGLPDRESRKEILKIHTRQWKPPPSEDFLDELAEKCVGYCGADIRAVCTEAALCALRRRYPQIYGTSQKLLLDVSSIAVSSCDFVAAMRKMSPAARRSVASPTKPLSPVVHPLLGGALRDILEALQRLFPHAEQGMKRKREPGGSDISAPSTSKCRNFLHFARSAVKHPTSYRPRMLLAGRPGAGQTSHLAPAVLHALERFTVHSLDSAVLFGVSSTSPEEACAQVFCEAKRTSPSILYIPHIQQWWETAGPALRASFLSLLDSIPSFSPILLLATCNVPHPQLDPEIQSLFREEYGEVCTISVPTWQERTDFFQDLVLNQAAEAPPSKKKALTQAMEILPLAPLPPPRQLSEQARLRLEEQEEDVLRELRLFLRNVTERLSLDRRFKAFTRPVDIEEVPDYLMVIKKPMDLSTLLTNIDEHKYVTVSEFMLDADLIWQNALEYNPDSDPMDRHIRHRACALKDTVRAILRDELDEDFERVCEEIKESRIKRGEHPTSSCFCSNHLSSLLLLPPPSPRPSPSLTPARKKKRYKPPRKSKWSTGVIKKPKKKKPPASTSLSLSSSRSSKASSESGPDENGVAGMRAMNGSADPSSSTTSEKNDRNGLKCFGFSDSTTDSALFCCCYCCCAVKVLFPPALTSVDLGMNAAPKSDKLKNNPPPPLPPSMSCSSERNKHEKRANMAAMEQMQLFNVGRSVEVLDDDTPPLVVDRSKLKVNGKSLRGLFPLEKLYALLAQCIYRHRNNYNKAELIQVRQPGTEPASQGVRKDRESSYTSVCF</sequence>
<dbReference type="FunFam" id="3.40.50.300:FF:000061">
    <property type="entry name" value="ATPase family, AAA domain-containing 2"/>
    <property type="match status" value="1"/>
</dbReference>
<comment type="catalytic activity">
    <reaction evidence="15">
        <text>ATP + H2O = ADP + phosphate + H(+)</text>
        <dbReference type="Rhea" id="RHEA:13065"/>
        <dbReference type="ChEBI" id="CHEBI:15377"/>
        <dbReference type="ChEBI" id="CHEBI:15378"/>
        <dbReference type="ChEBI" id="CHEBI:30616"/>
        <dbReference type="ChEBI" id="CHEBI:43474"/>
        <dbReference type="ChEBI" id="CHEBI:456216"/>
    </reaction>
</comment>
<dbReference type="InterPro" id="IPR027417">
    <property type="entry name" value="P-loop_NTPase"/>
</dbReference>
<dbReference type="FunFam" id="3.40.50.300:FF:000734">
    <property type="entry name" value="ATPase family, AAA domain containing 2"/>
    <property type="match status" value="1"/>
</dbReference>
<evidence type="ECO:0000313" key="21">
    <source>
        <dbReference type="Proteomes" id="UP000314980"/>
    </source>
</evidence>
<evidence type="ECO:0000256" key="9">
    <source>
        <dbReference type="ARBA" id="ARBA00023015"/>
    </source>
</evidence>
<evidence type="ECO:0000256" key="12">
    <source>
        <dbReference type="ARBA" id="ARBA00023159"/>
    </source>
</evidence>
<keyword evidence="9" id="KW-0805">Transcription regulation</keyword>
<feature type="region of interest" description="Disordered" evidence="18">
    <location>
        <begin position="892"/>
        <end position="913"/>
    </location>
</feature>
<dbReference type="SUPFAM" id="SSF52540">
    <property type="entry name" value="P-loop containing nucleoside triphosphate hydrolases"/>
    <property type="match status" value="2"/>
</dbReference>
<keyword evidence="6" id="KW-0378">Hydrolase</keyword>
<dbReference type="InterPro" id="IPR003959">
    <property type="entry name" value="ATPase_AAA_core"/>
</dbReference>
<name>A0A4W6F089_LATCA</name>
<dbReference type="Pfam" id="PF17862">
    <property type="entry name" value="AAA_lid_3"/>
    <property type="match status" value="1"/>
</dbReference>
<dbReference type="Gene3D" id="1.10.8.60">
    <property type="match status" value="1"/>
</dbReference>
<dbReference type="GO" id="GO:0005654">
    <property type="term" value="C:nucleoplasm"/>
    <property type="evidence" value="ECO:0007669"/>
    <property type="project" value="UniProtKB-ARBA"/>
</dbReference>
<dbReference type="CDD" id="cd05528">
    <property type="entry name" value="Bromo_AAA"/>
    <property type="match status" value="1"/>
</dbReference>
<evidence type="ECO:0000256" key="18">
    <source>
        <dbReference type="SAM" id="MobiDB-lite"/>
    </source>
</evidence>
<reference evidence="20" key="2">
    <citation type="submission" date="2025-08" db="UniProtKB">
        <authorList>
            <consortium name="Ensembl"/>
        </authorList>
    </citation>
    <scope>IDENTIFICATION</scope>
</reference>
<feature type="compositionally biased region" description="Pro residues" evidence="18">
    <location>
        <begin position="754"/>
        <end position="764"/>
    </location>
</feature>
<dbReference type="GO" id="GO:0045815">
    <property type="term" value="P:transcription initiation-coupled chromatin remodeling"/>
    <property type="evidence" value="ECO:0007669"/>
    <property type="project" value="TreeGrafter"/>
</dbReference>
<dbReference type="SMART" id="SM00297">
    <property type="entry name" value="BROMO"/>
    <property type="match status" value="1"/>
</dbReference>
<evidence type="ECO:0000256" key="13">
    <source>
        <dbReference type="ARBA" id="ARBA00023163"/>
    </source>
</evidence>
<accession>A0A4W6F089</accession>
<dbReference type="InterPro" id="IPR003593">
    <property type="entry name" value="AAA+_ATPase"/>
</dbReference>
<evidence type="ECO:0000256" key="11">
    <source>
        <dbReference type="ARBA" id="ARBA00023117"/>
    </source>
</evidence>
<evidence type="ECO:0000256" key="4">
    <source>
        <dbReference type="ARBA" id="ARBA00022553"/>
    </source>
</evidence>
<keyword evidence="10" id="KW-0175">Coiled coil</keyword>
<evidence type="ECO:0000256" key="15">
    <source>
        <dbReference type="ARBA" id="ARBA00049360"/>
    </source>
</evidence>
<dbReference type="InterPro" id="IPR041569">
    <property type="entry name" value="AAA_lid_3"/>
</dbReference>
<feature type="compositionally biased region" description="Acidic residues" evidence="18">
    <location>
        <begin position="16"/>
        <end position="25"/>
    </location>
</feature>
<dbReference type="Ensembl" id="ENSLCAT00010044831.1">
    <property type="protein sequence ID" value="ENSLCAP00010043754.1"/>
    <property type="gene ID" value="ENSLCAG00010020348.1"/>
</dbReference>
<dbReference type="GO" id="GO:0006334">
    <property type="term" value="P:nucleosome assembly"/>
    <property type="evidence" value="ECO:0007669"/>
    <property type="project" value="TreeGrafter"/>
</dbReference>
<dbReference type="PANTHER" id="PTHR23069">
    <property type="entry name" value="AAA DOMAIN-CONTAINING"/>
    <property type="match status" value="1"/>
</dbReference>
<comment type="subcellular location">
    <subcellularLocation>
        <location evidence="1">Nucleus</location>
    </subcellularLocation>
</comment>
<dbReference type="PRINTS" id="PR00503">
    <property type="entry name" value="BROMODOMAIN"/>
</dbReference>
<feature type="region of interest" description="Disordered" evidence="18">
    <location>
        <begin position="753"/>
        <end position="847"/>
    </location>
</feature>
<organism evidence="20 21">
    <name type="scientific">Lates calcarifer</name>
    <name type="common">Barramundi</name>
    <name type="synonym">Holocentrus calcarifer</name>
    <dbReference type="NCBI Taxonomy" id="8187"/>
    <lineage>
        <taxon>Eukaryota</taxon>
        <taxon>Metazoa</taxon>
        <taxon>Chordata</taxon>
        <taxon>Craniata</taxon>
        <taxon>Vertebrata</taxon>
        <taxon>Euteleostomi</taxon>
        <taxon>Actinopterygii</taxon>
        <taxon>Neopterygii</taxon>
        <taxon>Teleostei</taxon>
        <taxon>Neoteleostei</taxon>
        <taxon>Acanthomorphata</taxon>
        <taxon>Carangaria</taxon>
        <taxon>Carangaria incertae sedis</taxon>
        <taxon>Centropomidae</taxon>
        <taxon>Lates</taxon>
    </lineage>
</organism>
<feature type="compositionally biased region" description="Polar residues" evidence="18">
    <location>
        <begin position="1"/>
        <end position="12"/>
    </location>
</feature>
<dbReference type="Gene3D" id="3.40.50.300">
    <property type="entry name" value="P-loop containing nucleotide triphosphate hydrolases"/>
    <property type="match status" value="2"/>
</dbReference>
<proteinExistence type="inferred from homology"/>
<dbReference type="CDD" id="cd19517">
    <property type="entry name" value="RecA-like_Yta7-like"/>
    <property type="match status" value="1"/>
</dbReference>
<feature type="compositionally biased region" description="Low complexity" evidence="18">
    <location>
        <begin position="796"/>
        <end position="815"/>
    </location>
</feature>
<dbReference type="SUPFAM" id="SSF47370">
    <property type="entry name" value="Bromodomain"/>
    <property type="match status" value="1"/>
</dbReference>
<feature type="region of interest" description="Disordered" evidence="18">
    <location>
        <begin position="997"/>
        <end position="1019"/>
    </location>
</feature>